<keyword evidence="2" id="KW-1185">Reference proteome</keyword>
<dbReference type="AlphaFoldDB" id="A0A7I7XIA6"/>
<evidence type="ECO:0008006" key="3">
    <source>
        <dbReference type="Google" id="ProtNLM"/>
    </source>
</evidence>
<dbReference type="RefSeq" id="WP_163739094.1">
    <property type="nucleotide sequence ID" value="NZ_AP022610.1"/>
</dbReference>
<reference evidence="1 2" key="1">
    <citation type="journal article" date="2019" name="Emerg. Microbes Infect.">
        <title>Comprehensive subspecies identification of 175 nontuberculous mycobacteria species based on 7547 genomic profiles.</title>
        <authorList>
            <person name="Matsumoto Y."/>
            <person name="Kinjo T."/>
            <person name="Motooka D."/>
            <person name="Nabeya D."/>
            <person name="Jung N."/>
            <person name="Uechi K."/>
            <person name="Horii T."/>
            <person name="Iida T."/>
            <person name="Fujita J."/>
            <person name="Nakamura S."/>
        </authorList>
    </citation>
    <scope>NUCLEOTIDE SEQUENCE [LARGE SCALE GENOMIC DNA]</scope>
    <source>
        <strain evidence="1 2">JCM 13574</strain>
    </source>
</reference>
<proteinExistence type="predicted"/>
<dbReference type="Proteomes" id="UP000466517">
    <property type="component" value="Chromosome"/>
</dbReference>
<dbReference type="KEGG" id="mmag:MMAD_32230"/>
<sequence length="63" mass="7210">MASKKDHTVDPVLVHSALKQYRKFSAITEIIDYEDRGHSLVVDQGAPKLMEDSFAWLEEHGLR</sequence>
<organism evidence="1 2">
    <name type="scientific">Mycolicibacterium madagascariense</name>
    <dbReference type="NCBI Taxonomy" id="212765"/>
    <lineage>
        <taxon>Bacteria</taxon>
        <taxon>Bacillati</taxon>
        <taxon>Actinomycetota</taxon>
        <taxon>Actinomycetes</taxon>
        <taxon>Mycobacteriales</taxon>
        <taxon>Mycobacteriaceae</taxon>
        <taxon>Mycolicibacterium</taxon>
    </lineage>
</organism>
<evidence type="ECO:0000313" key="2">
    <source>
        <dbReference type="Proteomes" id="UP000466517"/>
    </source>
</evidence>
<gene>
    <name evidence="1" type="ORF">MMAD_32230</name>
</gene>
<accession>A0A7I7XIA6</accession>
<name>A0A7I7XIA6_9MYCO</name>
<dbReference type="EMBL" id="AP022610">
    <property type="protein sequence ID" value="BBZ28928.1"/>
    <property type="molecule type" value="Genomic_DNA"/>
</dbReference>
<evidence type="ECO:0000313" key="1">
    <source>
        <dbReference type="EMBL" id="BBZ28928.1"/>
    </source>
</evidence>
<protein>
    <recommendedName>
        <fullName evidence="3">Peptidase S9 prolyl oligopeptidase catalytic domain-containing protein</fullName>
    </recommendedName>
</protein>